<evidence type="ECO:0000256" key="11">
    <source>
        <dbReference type="RuleBase" id="RU365087"/>
    </source>
</evidence>
<keyword evidence="4 11" id="KW-0813">Transport</keyword>
<dbReference type="GO" id="GO:0005886">
    <property type="term" value="C:plasma membrane"/>
    <property type="evidence" value="ECO:0007669"/>
    <property type="project" value="UniProtKB-SubCell"/>
</dbReference>
<dbReference type="PATRIC" id="fig|1440763.5.peg.794"/>
<evidence type="ECO:0000256" key="1">
    <source>
        <dbReference type="ARBA" id="ARBA00004651"/>
    </source>
</evidence>
<keyword evidence="8 11" id="KW-1133">Transmembrane helix</keyword>
<protein>
    <recommendedName>
        <fullName evidence="3 11">Protein-export membrane protein SecG</fullName>
    </recommendedName>
</protein>
<keyword evidence="10 11" id="KW-0472">Membrane</keyword>
<evidence type="ECO:0000256" key="12">
    <source>
        <dbReference type="SAM" id="MobiDB-lite"/>
    </source>
</evidence>
<keyword evidence="7 11" id="KW-0653">Protein transport</keyword>
<gene>
    <name evidence="13" type="ORF">BJI69_15795</name>
</gene>
<evidence type="ECO:0000313" key="14">
    <source>
        <dbReference type="Proteomes" id="UP000182987"/>
    </source>
</evidence>
<keyword evidence="5 11" id="KW-1003">Cell membrane</keyword>
<dbReference type="GO" id="GO:0043952">
    <property type="term" value="P:protein transport by the Sec complex"/>
    <property type="evidence" value="ECO:0007669"/>
    <property type="project" value="TreeGrafter"/>
</dbReference>
<dbReference type="GO" id="GO:0065002">
    <property type="term" value="P:intracellular protein transmembrane transport"/>
    <property type="evidence" value="ECO:0007669"/>
    <property type="project" value="TreeGrafter"/>
</dbReference>
<dbReference type="Pfam" id="PF03840">
    <property type="entry name" value="SecG"/>
    <property type="match status" value="1"/>
</dbReference>
<organism evidence="13 14">
    <name type="scientific">Luteibacter rhizovicinus DSM 16549</name>
    <dbReference type="NCBI Taxonomy" id="1440763"/>
    <lineage>
        <taxon>Bacteria</taxon>
        <taxon>Pseudomonadati</taxon>
        <taxon>Pseudomonadota</taxon>
        <taxon>Gammaproteobacteria</taxon>
        <taxon>Lysobacterales</taxon>
        <taxon>Rhodanobacteraceae</taxon>
        <taxon>Luteibacter</taxon>
    </lineage>
</organism>
<dbReference type="EMBL" id="CP017480">
    <property type="protein sequence ID" value="APG05216.1"/>
    <property type="molecule type" value="Genomic_DNA"/>
</dbReference>
<keyword evidence="6 11" id="KW-0812">Transmembrane</keyword>
<name>A0A0G9HJH3_9GAMM</name>
<dbReference type="STRING" id="1440763.BJI69_15795"/>
<dbReference type="NCBIfam" id="TIGR00810">
    <property type="entry name" value="secG"/>
    <property type="match status" value="1"/>
</dbReference>
<accession>A0A0G9HJH3</accession>
<dbReference type="GO" id="GO:0009306">
    <property type="term" value="P:protein secretion"/>
    <property type="evidence" value="ECO:0007669"/>
    <property type="project" value="UniProtKB-UniRule"/>
</dbReference>
<keyword evidence="14" id="KW-1185">Reference proteome</keyword>
<reference evidence="14" key="1">
    <citation type="submission" date="2016-09" db="EMBL/GenBank/DDBJ databases">
        <authorList>
            <person name="Lysoe E."/>
        </authorList>
    </citation>
    <scope>NUCLEOTIDE SEQUENCE [LARGE SCALE GENOMIC DNA]</scope>
    <source>
        <strain evidence="14">LJ96T</strain>
    </source>
</reference>
<sequence length="143" mass="14116">MFILFSVLYILVAAAMIVLILMQRGAGADAGSGFGGGASATVFGARGSSSFMTRATAVLAALFFVLSLGMGIYLGRSGTPQPAADLGVMSGATVPAAPVNNAPVKPVASDVPQAPAVTAPAANTDVPAAKQEANQAPAEPAKK</sequence>
<dbReference type="PANTHER" id="PTHR34182:SF1">
    <property type="entry name" value="PROTEIN-EXPORT MEMBRANE PROTEIN SECG"/>
    <property type="match status" value="1"/>
</dbReference>
<evidence type="ECO:0000256" key="9">
    <source>
        <dbReference type="ARBA" id="ARBA00023010"/>
    </source>
</evidence>
<dbReference type="RefSeq" id="WP_046966735.1">
    <property type="nucleotide sequence ID" value="NZ_CP017480.1"/>
</dbReference>
<evidence type="ECO:0000256" key="6">
    <source>
        <dbReference type="ARBA" id="ARBA00022692"/>
    </source>
</evidence>
<evidence type="ECO:0000256" key="5">
    <source>
        <dbReference type="ARBA" id="ARBA00022475"/>
    </source>
</evidence>
<dbReference type="PRINTS" id="PR01651">
    <property type="entry name" value="SECGEXPORT"/>
</dbReference>
<keyword evidence="9 11" id="KW-0811">Translocation</keyword>
<evidence type="ECO:0000256" key="7">
    <source>
        <dbReference type="ARBA" id="ARBA00022927"/>
    </source>
</evidence>
<proteinExistence type="inferred from homology"/>
<comment type="function">
    <text evidence="11">Involved in protein export. Participates in an early event of protein translocation.</text>
</comment>
<dbReference type="Proteomes" id="UP000182987">
    <property type="component" value="Chromosome"/>
</dbReference>
<comment type="similarity">
    <text evidence="2 11">Belongs to the SecG family.</text>
</comment>
<feature type="compositionally biased region" description="Low complexity" evidence="12">
    <location>
        <begin position="115"/>
        <end position="129"/>
    </location>
</feature>
<dbReference type="KEGG" id="lrz:BJI69_15795"/>
<evidence type="ECO:0000256" key="3">
    <source>
        <dbReference type="ARBA" id="ARBA00017876"/>
    </source>
</evidence>
<dbReference type="InterPro" id="IPR004692">
    <property type="entry name" value="SecG"/>
</dbReference>
<evidence type="ECO:0000313" key="13">
    <source>
        <dbReference type="EMBL" id="APG05216.1"/>
    </source>
</evidence>
<evidence type="ECO:0000256" key="8">
    <source>
        <dbReference type="ARBA" id="ARBA00022989"/>
    </source>
</evidence>
<comment type="caution">
    <text evidence="11">Lacks conserved residue(s) required for the propagation of feature annotation.</text>
</comment>
<dbReference type="AlphaFoldDB" id="A0A0G9HJH3"/>
<comment type="subcellular location">
    <subcellularLocation>
        <location evidence="1 11">Cell membrane</location>
        <topology evidence="1 11">Multi-pass membrane protein</topology>
    </subcellularLocation>
</comment>
<dbReference type="PANTHER" id="PTHR34182">
    <property type="entry name" value="PROTEIN-EXPORT MEMBRANE PROTEIN SECG"/>
    <property type="match status" value="1"/>
</dbReference>
<feature type="region of interest" description="Disordered" evidence="12">
    <location>
        <begin position="115"/>
        <end position="143"/>
    </location>
</feature>
<feature type="transmembrane region" description="Helical" evidence="11">
    <location>
        <begin position="55"/>
        <end position="74"/>
    </location>
</feature>
<evidence type="ECO:0000256" key="10">
    <source>
        <dbReference type="ARBA" id="ARBA00023136"/>
    </source>
</evidence>
<dbReference type="GO" id="GO:0015450">
    <property type="term" value="F:protein-transporting ATPase activity"/>
    <property type="evidence" value="ECO:0007669"/>
    <property type="project" value="UniProtKB-UniRule"/>
</dbReference>
<evidence type="ECO:0000256" key="2">
    <source>
        <dbReference type="ARBA" id="ARBA00008445"/>
    </source>
</evidence>
<evidence type="ECO:0000256" key="4">
    <source>
        <dbReference type="ARBA" id="ARBA00022448"/>
    </source>
</evidence>